<protein>
    <recommendedName>
        <fullName evidence="4">Trypsin</fullName>
    </recommendedName>
</protein>
<sequence length="215" mass="22177">MLSALALAATAIGGPATAQARAATISPGDEIDTIQAHGGTRCTLGYTFTDPGTNINYGITAGHCNKGSDHVLDRTTGAIGHFILTVATPGDNLQDDYGLIDFGAHHSVRTMYGLRVGAISTPDPHTPVCHDGISTGIACGSLGDILIANQYLTTGMAPSIPGDSGGPVWQFARDTTATVIGIWLGEHNEASGIHYGRFISLTDILGNIAAKTHVL</sequence>
<proteinExistence type="predicted"/>
<name>D5P2I0_9MYCO</name>
<reference evidence="2 3" key="1">
    <citation type="submission" date="2010-04" db="EMBL/GenBank/DDBJ databases">
        <authorList>
            <person name="Muzny D."/>
            <person name="Qin X."/>
            <person name="Deng J."/>
            <person name="Jiang H."/>
            <person name="Liu Y."/>
            <person name="Qu J."/>
            <person name="Song X.-Z."/>
            <person name="Zhang L."/>
            <person name="Thornton R."/>
            <person name="Coyle M."/>
            <person name="Francisco L."/>
            <person name="Jackson L."/>
            <person name="Javaid M."/>
            <person name="Korchina V."/>
            <person name="Kovar C."/>
            <person name="Mata R."/>
            <person name="Mathew T."/>
            <person name="Ngo R."/>
            <person name="Nguyen L."/>
            <person name="Nguyen N."/>
            <person name="Okwuonu G."/>
            <person name="Ongeri F."/>
            <person name="Pham C."/>
            <person name="Simmons D."/>
            <person name="Wilczek-Boney K."/>
            <person name="Hale W."/>
            <person name="Jakkamsetti A."/>
            <person name="Pham P."/>
            <person name="Ruth R."/>
            <person name="San Lucas F."/>
            <person name="Warren J."/>
            <person name="Zhang J."/>
            <person name="Zhao Z."/>
            <person name="Zhou C."/>
            <person name="Zhu D."/>
            <person name="Lee S."/>
            <person name="Bess C."/>
            <person name="Blankenburg K."/>
            <person name="Forbes L."/>
            <person name="Fu Q."/>
            <person name="Gubbala S."/>
            <person name="Hirani K."/>
            <person name="Jayaseelan J.C."/>
            <person name="Lara F."/>
            <person name="Munidasa M."/>
            <person name="Palculict T."/>
            <person name="Patil S."/>
            <person name="Pu L.-L."/>
            <person name="Saada N."/>
            <person name="Tang L."/>
            <person name="Weissenberger G."/>
            <person name="Zhu Y."/>
            <person name="Hemphill L."/>
            <person name="Shang Y."/>
            <person name="Youmans B."/>
            <person name="Ayvaz T."/>
            <person name="Ross M."/>
            <person name="Santibanez J."/>
            <person name="Aqrawi P."/>
            <person name="Gross S."/>
            <person name="Joshi V."/>
            <person name="Fowler G."/>
            <person name="Nazareth L."/>
            <person name="Reid J."/>
            <person name="Worley K."/>
            <person name="Petrosino J."/>
            <person name="Highlander S."/>
            <person name="Gibbs R."/>
        </authorList>
    </citation>
    <scope>NUCLEOTIDE SEQUENCE [LARGE SCALE GENOMIC DNA]</scope>
    <source>
        <strain evidence="2 3">ATCC BAA-614</strain>
    </source>
</reference>
<comment type="caution">
    <text evidence="2">The sequence shown here is derived from an EMBL/GenBank/DDBJ whole genome shotgun (WGS) entry which is preliminary data.</text>
</comment>
<dbReference type="SUPFAM" id="SSF50494">
    <property type="entry name" value="Trypsin-like serine proteases"/>
    <property type="match status" value="1"/>
</dbReference>
<feature type="chain" id="PRO_5039593456" description="Trypsin" evidence="1">
    <location>
        <begin position="21"/>
        <end position="215"/>
    </location>
</feature>
<accession>D5P2I0</accession>
<dbReference type="RefSeq" id="WP_007171796.1">
    <property type="nucleotide sequence ID" value="NZ_GG770559.1"/>
</dbReference>
<dbReference type="InterPro" id="IPR009003">
    <property type="entry name" value="Peptidase_S1_PA"/>
</dbReference>
<keyword evidence="1" id="KW-0732">Signal</keyword>
<dbReference type="Gene3D" id="2.40.10.10">
    <property type="entry name" value="Trypsin-like serine proteases"/>
    <property type="match status" value="2"/>
</dbReference>
<evidence type="ECO:0000256" key="1">
    <source>
        <dbReference type="SAM" id="SignalP"/>
    </source>
</evidence>
<keyword evidence="3" id="KW-1185">Reference proteome</keyword>
<evidence type="ECO:0000313" key="3">
    <source>
        <dbReference type="Proteomes" id="UP000003653"/>
    </source>
</evidence>
<dbReference type="eggNOG" id="ENOG5030JEH">
    <property type="taxonomic scope" value="Bacteria"/>
</dbReference>
<dbReference type="Proteomes" id="UP000003653">
    <property type="component" value="Unassembled WGS sequence"/>
</dbReference>
<gene>
    <name evidence="2" type="ORF">HMPREF0591_0374</name>
</gene>
<organism evidence="2 3">
    <name type="scientific">Mycobacterium parascrofulaceum ATCC BAA-614</name>
    <dbReference type="NCBI Taxonomy" id="525368"/>
    <lineage>
        <taxon>Bacteria</taxon>
        <taxon>Bacillati</taxon>
        <taxon>Actinomycetota</taxon>
        <taxon>Actinomycetes</taxon>
        <taxon>Mycobacteriales</taxon>
        <taxon>Mycobacteriaceae</taxon>
        <taxon>Mycobacterium</taxon>
        <taxon>Mycobacterium simiae complex</taxon>
    </lineage>
</organism>
<feature type="signal peptide" evidence="1">
    <location>
        <begin position="1"/>
        <end position="20"/>
    </location>
</feature>
<dbReference type="AlphaFoldDB" id="D5P2I0"/>
<dbReference type="EMBL" id="ADNV01000055">
    <property type="protein sequence ID" value="EFG79724.1"/>
    <property type="molecule type" value="Genomic_DNA"/>
</dbReference>
<dbReference type="InterPro" id="IPR043504">
    <property type="entry name" value="Peptidase_S1_PA_chymotrypsin"/>
</dbReference>
<evidence type="ECO:0008006" key="4">
    <source>
        <dbReference type="Google" id="ProtNLM"/>
    </source>
</evidence>
<dbReference type="HOGENOM" id="CLU_1249467_0_0_11"/>
<evidence type="ECO:0000313" key="2">
    <source>
        <dbReference type="EMBL" id="EFG79724.1"/>
    </source>
</evidence>